<gene>
    <name evidence="7" type="ORF">Z042_14695</name>
</gene>
<evidence type="ECO:0008006" key="9">
    <source>
        <dbReference type="Google" id="ProtNLM"/>
    </source>
</evidence>
<dbReference type="RefSeq" id="WP_024914305.1">
    <property type="nucleotide sequence ID" value="NZ_CP007044.2"/>
</dbReference>
<dbReference type="InterPro" id="IPR014284">
    <property type="entry name" value="RNA_pol_sigma-70_dom"/>
</dbReference>
<dbReference type="STRING" id="1441930.Z042_14695"/>
<evidence type="ECO:0000313" key="7">
    <source>
        <dbReference type="EMBL" id="AHG20719.1"/>
    </source>
</evidence>
<evidence type="ECO:0000313" key="8">
    <source>
        <dbReference type="Proteomes" id="UP000019030"/>
    </source>
</evidence>
<keyword evidence="4" id="KW-0804">Transcription</keyword>
<reference evidence="7 8" key="1">
    <citation type="submission" date="2014-01" db="EMBL/GenBank/DDBJ databases">
        <title>Isolation of Serratia multitudinisentens RB-25 from Ex-Landfill site.</title>
        <authorList>
            <person name="Robson E.H.J."/>
        </authorList>
    </citation>
    <scope>NUCLEOTIDE SEQUENCE [LARGE SCALE GENOMIC DNA]</scope>
    <source>
        <strain evidence="7 8">RB-25</strain>
    </source>
</reference>
<evidence type="ECO:0000259" key="5">
    <source>
        <dbReference type="Pfam" id="PF04542"/>
    </source>
</evidence>
<dbReference type="HOGENOM" id="CLU_047691_6_0_6"/>
<dbReference type="Pfam" id="PF04542">
    <property type="entry name" value="Sigma70_r2"/>
    <property type="match status" value="1"/>
</dbReference>
<evidence type="ECO:0000259" key="6">
    <source>
        <dbReference type="Pfam" id="PF08281"/>
    </source>
</evidence>
<reference evidence="7 8" key="2">
    <citation type="submission" date="2015-03" db="EMBL/GenBank/DDBJ databases">
        <authorList>
            <person name="Chan K.-G."/>
        </authorList>
    </citation>
    <scope>NUCLEOTIDE SEQUENCE [LARGE SCALE GENOMIC DNA]</scope>
    <source>
        <strain evidence="7 8">RB-25</strain>
    </source>
</reference>
<keyword evidence="2" id="KW-0805">Transcription regulation</keyword>
<protein>
    <recommendedName>
        <fullName evidence="9">RNA polymerase sigma 70</fullName>
    </recommendedName>
</protein>
<dbReference type="NCBIfam" id="TIGR02937">
    <property type="entry name" value="sigma70-ECF"/>
    <property type="match status" value="1"/>
</dbReference>
<organism evidence="7 8">
    <name type="scientific">Chania multitudinisentens RB-25</name>
    <dbReference type="NCBI Taxonomy" id="1441930"/>
    <lineage>
        <taxon>Bacteria</taxon>
        <taxon>Pseudomonadati</taxon>
        <taxon>Pseudomonadota</taxon>
        <taxon>Gammaproteobacteria</taxon>
        <taxon>Enterobacterales</taxon>
        <taxon>Yersiniaceae</taxon>
        <taxon>Chania</taxon>
    </lineage>
</organism>
<sequence>MKALHQFNRCMTTFWARHQTEFHRFLKAKTGDNDLAFDLLQELFLKARAASDTFCQMQNPRAWLYTCARHLLIDTHRKAKPYQALDDSLFSQEESPSAITSLTECLPVVLETLSQEEREVIELCDLRQYKQKEVAALKNLSLPAVKSRLLRARQHLKQQLIELCANEMDERSHVCCDKKIF</sequence>
<evidence type="ECO:0000256" key="2">
    <source>
        <dbReference type="ARBA" id="ARBA00023015"/>
    </source>
</evidence>
<name>W0LEB3_9GAMM</name>
<dbReference type="SUPFAM" id="SSF88659">
    <property type="entry name" value="Sigma3 and sigma4 domains of RNA polymerase sigma factors"/>
    <property type="match status" value="1"/>
</dbReference>
<dbReference type="GO" id="GO:0016987">
    <property type="term" value="F:sigma factor activity"/>
    <property type="evidence" value="ECO:0007669"/>
    <property type="project" value="UniProtKB-KW"/>
</dbReference>
<keyword evidence="8" id="KW-1185">Reference proteome</keyword>
<feature type="domain" description="RNA polymerase sigma-70 region 2" evidence="5">
    <location>
        <begin position="16"/>
        <end position="80"/>
    </location>
</feature>
<evidence type="ECO:0000256" key="3">
    <source>
        <dbReference type="ARBA" id="ARBA00023082"/>
    </source>
</evidence>
<feature type="domain" description="RNA polymerase sigma factor 70 region 4 type 2" evidence="6">
    <location>
        <begin position="104"/>
        <end position="156"/>
    </location>
</feature>
<dbReference type="GO" id="GO:0003677">
    <property type="term" value="F:DNA binding"/>
    <property type="evidence" value="ECO:0007669"/>
    <property type="project" value="InterPro"/>
</dbReference>
<dbReference type="Proteomes" id="UP000019030">
    <property type="component" value="Chromosome"/>
</dbReference>
<proteinExistence type="inferred from homology"/>
<accession>W0LEB3</accession>
<dbReference type="InterPro" id="IPR013324">
    <property type="entry name" value="RNA_pol_sigma_r3/r4-like"/>
</dbReference>
<dbReference type="EMBL" id="CP007044">
    <property type="protein sequence ID" value="AHG20719.1"/>
    <property type="molecule type" value="Genomic_DNA"/>
</dbReference>
<dbReference type="KEGG" id="sfo:Z042_14695"/>
<dbReference type="Gene3D" id="1.10.10.10">
    <property type="entry name" value="Winged helix-like DNA-binding domain superfamily/Winged helix DNA-binding domain"/>
    <property type="match status" value="1"/>
</dbReference>
<comment type="similarity">
    <text evidence="1">Belongs to the sigma-70 factor family. ECF subfamily.</text>
</comment>
<dbReference type="SUPFAM" id="SSF88946">
    <property type="entry name" value="Sigma2 domain of RNA polymerase sigma factors"/>
    <property type="match status" value="1"/>
</dbReference>
<dbReference type="InterPro" id="IPR013249">
    <property type="entry name" value="RNA_pol_sigma70_r4_t2"/>
</dbReference>
<keyword evidence="3" id="KW-0731">Sigma factor</keyword>
<dbReference type="eggNOG" id="COG1595">
    <property type="taxonomic scope" value="Bacteria"/>
</dbReference>
<dbReference type="InterPro" id="IPR039425">
    <property type="entry name" value="RNA_pol_sigma-70-like"/>
</dbReference>
<dbReference type="InterPro" id="IPR013325">
    <property type="entry name" value="RNA_pol_sigma_r2"/>
</dbReference>
<dbReference type="Pfam" id="PF08281">
    <property type="entry name" value="Sigma70_r4_2"/>
    <property type="match status" value="1"/>
</dbReference>
<dbReference type="InterPro" id="IPR007627">
    <property type="entry name" value="RNA_pol_sigma70_r2"/>
</dbReference>
<evidence type="ECO:0000256" key="4">
    <source>
        <dbReference type="ARBA" id="ARBA00023163"/>
    </source>
</evidence>
<dbReference type="InterPro" id="IPR036388">
    <property type="entry name" value="WH-like_DNA-bd_sf"/>
</dbReference>
<dbReference type="Gene3D" id="1.10.1740.10">
    <property type="match status" value="1"/>
</dbReference>
<evidence type="ECO:0000256" key="1">
    <source>
        <dbReference type="ARBA" id="ARBA00010641"/>
    </source>
</evidence>
<dbReference type="PANTHER" id="PTHR43133">
    <property type="entry name" value="RNA POLYMERASE ECF-TYPE SIGMA FACTO"/>
    <property type="match status" value="1"/>
</dbReference>
<dbReference type="OrthoDB" id="9797134at2"/>
<dbReference type="AlphaFoldDB" id="W0LEB3"/>
<dbReference type="PANTHER" id="PTHR43133:SF25">
    <property type="entry name" value="RNA POLYMERASE SIGMA FACTOR RFAY-RELATED"/>
    <property type="match status" value="1"/>
</dbReference>
<dbReference type="GO" id="GO:0006352">
    <property type="term" value="P:DNA-templated transcription initiation"/>
    <property type="evidence" value="ECO:0007669"/>
    <property type="project" value="InterPro"/>
</dbReference>